<dbReference type="Proteomes" id="UP000515211">
    <property type="component" value="Chromosome 5"/>
</dbReference>
<evidence type="ECO:0000313" key="2">
    <source>
        <dbReference type="RefSeq" id="XP_052117641.1"/>
    </source>
</evidence>
<dbReference type="CDD" id="cd09272">
    <property type="entry name" value="RNase_HI_RT_Ty1"/>
    <property type="match status" value="1"/>
</dbReference>
<reference evidence="2" key="2">
    <citation type="submission" date="2025-08" db="UniProtKB">
        <authorList>
            <consortium name="RefSeq"/>
        </authorList>
    </citation>
    <scope>IDENTIFICATION</scope>
    <source>
        <tissue evidence="2">Whole plant</tissue>
    </source>
</reference>
<organism evidence="1 2">
    <name type="scientific">Arachis duranensis</name>
    <name type="common">Wild peanut</name>
    <dbReference type="NCBI Taxonomy" id="130453"/>
    <lineage>
        <taxon>Eukaryota</taxon>
        <taxon>Viridiplantae</taxon>
        <taxon>Streptophyta</taxon>
        <taxon>Embryophyta</taxon>
        <taxon>Tracheophyta</taxon>
        <taxon>Spermatophyta</taxon>
        <taxon>Magnoliopsida</taxon>
        <taxon>eudicotyledons</taxon>
        <taxon>Gunneridae</taxon>
        <taxon>Pentapetalae</taxon>
        <taxon>rosids</taxon>
        <taxon>fabids</taxon>
        <taxon>Fabales</taxon>
        <taxon>Fabaceae</taxon>
        <taxon>Papilionoideae</taxon>
        <taxon>50 kb inversion clade</taxon>
        <taxon>dalbergioids sensu lato</taxon>
        <taxon>Dalbergieae</taxon>
        <taxon>Pterocarpus clade</taxon>
        <taxon>Arachis</taxon>
    </lineage>
</organism>
<proteinExistence type="predicted"/>
<dbReference type="KEGG" id="adu:127747609"/>
<accession>A0A9C6TJD1</accession>
<reference evidence="1" key="1">
    <citation type="journal article" date="2016" name="Nat. Genet.">
        <title>The genome sequences of Arachis duranensis and Arachis ipaensis, the diploid ancestors of cultivated peanut.</title>
        <authorList>
            <person name="Bertioli D.J."/>
            <person name="Cannon S.B."/>
            <person name="Froenicke L."/>
            <person name="Huang G."/>
            <person name="Farmer A.D."/>
            <person name="Cannon E.K."/>
            <person name="Liu X."/>
            <person name="Gao D."/>
            <person name="Clevenger J."/>
            <person name="Dash S."/>
            <person name="Ren L."/>
            <person name="Moretzsohn M.C."/>
            <person name="Shirasawa K."/>
            <person name="Huang W."/>
            <person name="Vidigal B."/>
            <person name="Abernathy B."/>
            <person name="Chu Y."/>
            <person name="Niederhuth C.E."/>
            <person name="Umale P."/>
            <person name="Araujo A.C."/>
            <person name="Kozik A."/>
            <person name="Kim K.D."/>
            <person name="Burow M.D."/>
            <person name="Varshney R.K."/>
            <person name="Wang X."/>
            <person name="Zhang X."/>
            <person name="Barkley N."/>
            <person name="Guimaraes P.M."/>
            <person name="Isobe S."/>
            <person name="Guo B."/>
            <person name="Liao B."/>
            <person name="Stalker H.T."/>
            <person name="Schmitz R.J."/>
            <person name="Scheffler B.E."/>
            <person name="Leal-Bertioli S.C."/>
            <person name="Xun X."/>
            <person name="Jackson S.A."/>
            <person name="Michelmore R."/>
            <person name="Ozias-Akins P."/>
        </authorList>
    </citation>
    <scope>NUCLEOTIDE SEQUENCE [LARGE SCALE GENOMIC DNA]</scope>
    <source>
        <strain evidence="1">cv. V14167</strain>
    </source>
</reference>
<dbReference type="AlphaFoldDB" id="A0A9C6TJD1"/>
<dbReference type="PANTHER" id="PTHR11439">
    <property type="entry name" value="GAG-POL-RELATED RETROTRANSPOSON"/>
    <property type="match status" value="1"/>
</dbReference>
<dbReference type="GeneID" id="127747609"/>
<evidence type="ECO:0000313" key="1">
    <source>
        <dbReference type="Proteomes" id="UP000515211"/>
    </source>
</evidence>
<name>A0A9C6TJD1_ARADU</name>
<dbReference type="RefSeq" id="XP_052117641.1">
    <property type="nucleotide sequence ID" value="XM_052261681.1"/>
</dbReference>
<keyword evidence="1" id="KW-1185">Reference proteome</keyword>
<sequence>MYDNPYASILENLIYAQVYTRPDISFIVEVLDRYLSNPDMDHWIAVKCVMRYLKRTKDYMLTYQRSENLEIIRYSDFYFTGCQDSRRSTSGCVFMLTGGAIAWKSNKQTLVASSTMEAEYVACFEASKRGI</sequence>
<protein>
    <submittedName>
        <fullName evidence="2">Secreted RxLR effector protein 161-like</fullName>
    </submittedName>
</protein>
<dbReference type="PANTHER" id="PTHR11439:SF467">
    <property type="entry name" value="INTEGRASE CATALYTIC DOMAIN-CONTAINING PROTEIN"/>
    <property type="match status" value="1"/>
</dbReference>
<gene>
    <name evidence="2" type="primary">LOC127747609</name>
</gene>